<name>A0A916IYG5_9BURK</name>
<dbReference type="EMBL" id="CAJPUY010000022">
    <property type="protein sequence ID" value="CAG2154431.1"/>
    <property type="molecule type" value="Genomic_DNA"/>
</dbReference>
<dbReference type="InterPro" id="IPR005123">
    <property type="entry name" value="Oxoglu/Fe-dep_dioxygenase_dom"/>
</dbReference>
<accession>A0A916IYG5</accession>
<dbReference type="AlphaFoldDB" id="A0A916IYG5"/>
<sequence length="242" mass="26838">MKAQSIKTAAGDIKTGIAWEDVAASLDAHGNAVLPGILTPEQCTELAALYDRDDIFRSRVVMARHGFGRGEYKYFAYPLPPLLERLRRALYAPLAEIANRWNRQMRVDVQYPDTLDAFLDQCHRAGQTRPTPLILQYGAGDYNCLHQDLYGAHVFPLQVAILLSEPGRDFAGGEFVMTENAGRSQRADVVPLRQGDAVVFTVNERPVAGLRGGTRKVAMRHGVSVIRSGRRHTVGLIFHDAQ</sequence>
<keyword evidence="1" id="KW-0560">Oxidoreductase</keyword>
<keyword evidence="4" id="KW-1185">Reference proteome</keyword>
<gene>
    <name evidence="3" type="ORF">LMG31506_05085</name>
</gene>
<evidence type="ECO:0000256" key="1">
    <source>
        <dbReference type="RuleBase" id="RU003682"/>
    </source>
</evidence>
<dbReference type="Pfam" id="PF09859">
    <property type="entry name" value="Oxygenase-NA"/>
    <property type="match status" value="1"/>
</dbReference>
<dbReference type="GO" id="GO:0046872">
    <property type="term" value="F:metal ion binding"/>
    <property type="evidence" value="ECO:0007669"/>
    <property type="project" value="UniProtKB-KW"/>
</dbReference>
<evidence type="ECO:0000259" key="2">
    <source>
        <dbReference type="PROSITE" id="PS51471"/>
    </source>
</evidence>
<keyword evidence="1" id="KW-0479">Metal-binding</keyword>
<dbReference type="Gene3D" id="2.60.120.620">
    <property type="entry name" value="q2cbj1_9rhob like domain"/>
    <property type="match status" value="1"/>
</dbReference>
<reference evidence="3" key="1">
    <citation type="submission" date="2021-03" db="EMBL/GenBank/DDBJ databases">
        <authorList>
            <person name="Peeters C."/>
        </authorList>
    </citation>
    <scope>NUCLEOTIDE SEQUENCE</scope>
    <source>
        <strain evidence="3">LMG 31506</strain>
    </source>
</reference>
<keyword evidence="1" id="KW-0408">Iron</keyword>
<dbReference type="InterPro" id="IPR018655">
    <property type="entry name" value="DUF2086"/>
</dbReference>
<dbReference type="RefSeq" id="WP_211949942.1">
    <property type="nucleotide sequence ID" value="NZ_CAJPUY010000022.1"/>
</dbReference>
<protein>
    <recommendedName>
        <fullName evidence="2">Fe2OG dioxygenase domain-containing protein</fullName>
    </recommendedName>
</protein>
<evidence type="ECO:0000313" key="4">
    <source>
        <dbReference type="Proteomes" id="UP000672934"/>
    </source>
</evidence>
<comment type="similarity">
    <text evidence="1">Belongs to the iron/ascorbate-dependent oxidoreductase family.</text>
</comment>
<evidence type="ECO:0000313" key="3">
    <source>
        <dbReference type="EMBL" id="CAG2154431.1"/>
    </source>
</evidence>
<dbReference type="Proteomes" id="UP000672934">
    <property type="component" value="Unassembled WGS sequence"/>
</dbReference>
<dbReference type="GO" id="GO:0016491">
    <property type="term" value="F:oxidoreductase activity"/>
    <property type="evidence" value="ECO:0007669"/>
    <property type="project" value="UniProtKB-KW"/>
</dbReference>
<organism evidence="3 4">
    <name type="scientific">Cupriavidus yeoncheonensis</name>
    <dbReference type="NCBI Taxonomy" id="1462994"/>
    <lineage>
        <taxon>Bacteria</taxon>
        <taxon>Pseudomonadati</taxon>
        <taxon>Pseudomonadota</taxon>
        <taxon>Betaproteobacteria</taxon>
        <taxon>Burkholderiales</taxon>
        <taxon>Burkholderiaceae</taxon>
        <taxon>Cupriavidus</taxon>
    </lineage>
</organism>
<dbReference type="PROSITE" id="PS51471">
    <property type="entry name" value="FE2OG_OXY"/>
    <property type="match status" value="1"/>
</dbReference>
<feature type="domain" description="Fe2OG dioxygenase" evidence="2">
    <location>
        <begin position="128"/>
        <end position="241"/>
    </location>
</feature>
<proteinExistence type="inferred from homology"/>
<comment type="caution">
    <text evidence="3">The sequence shown here is derived from an EMBL/GenBank/DDBJ whole genome shotgun (WGS) entry which is preliminary data.</text>
</comment>